<dbReference type="AlphaFoldDB" id="A0A165I475"/>
<dbReference type="GO" id="GO:0005634">
    <property type="term" value="C:nucleus"/>
    <property type="evidence" value="ECO:0007669"/>
    <property type="project" value="UniProtKB-SubCell"/>
</dbReference>
<accession>A0A165I475</accession>
<evidence type="ECO:0000256" key="4">
    <source>
        <dbReference type="ARBA" id="ARBA00022603"/>
    </source>
</evidence>
<evidence type="ECO:0000256" key="2">
    <source>
        <dbReference type="ARBA" id="ARBA00012796"/>
    </source>
</evidence>
<dbReference type="SUPFAM" id="SSF53335">
    <property type="entry name" value="S-adenosyl-L-methionine-dependent methyltransferases"/>
    <property type="match status" value="1"/>
</dbReference>
<dbReference type="STRING" id="1353952.A0A165I475"/>
<name>A0A165I475_9BASI</name>
<dbReference type="Gene3D" id="3.10.330.20">
    <property type="match status" value="1"/>
</dbReference>
<evidence type="ECO:0000256" key="9">
    <source>
        <dbReference type="PIRNR" id="PIRNR017269"/>
    </source>
</evidence>
<comment type="function">
    <text evidence="9">Catalytic subunit of tRNA (adenine-N(1)-)-methyltransferase, which catalyzes the formation of N(1)-methyladenine at position 58 (m1A58) in initiator methionyl-tRNA.</text>
</comment>
<evidence type="ECO:0000313" key="12">
    <source>
        <dbReference type="EMBL" id="KZT60107.1"/>
    </source>
</evidence>
<evidence type="ECO:0000256" key="10">
    <source>
        <dbReference type="PIRSR" id="PIRSR017269-1"/>
    </source>
</evidence>
<dbReference type="PANTHER" id="PTHR12133">
    <property type="entry name" value="TRNA (ADENINE(58)-N(1))-METHYLTRANSFERASE"/>
    <property type="match status" value="1"/>
</dbReference>
<dbReference type="EC" id="2.1.1.220" evidence="2 9"/>
<evidence type="ECO:0000256" key="8">
    <source>
        <dbReference type="ARBA" id="ARBA00023242"/>
    </source>
</evidence>
<dbReference type="GO" id="GO:0031515">
    <property type="term" value="C:tRNA (m1A) methyltransferase complex"/>
    <property type="evidence" value="ECO:0007669"/>
    <property type="project" value="UniProtKB-UniRule"/>
</dbReference>
<dbReference type="PIRSF" id="PIRSF017269">
    <property type="entry name" value="GCD14"/>
    <property type="match status" value="1"/>
</dbReference>
<keyword evidence="5 9" id="KW-0808">Transferase</keyword>
<dbReference type="PROSITE" id="PS51620">
    <property type="entry name" value="SAM_TRM61"/>
    <property type="match status" value="1"/>
</dbReference>
<protein>
    <recommendedName>
        <fullName evidence="3 9">tRNA (adenine(58)-N(1))-methyltransferase catalytic subunit TRM61</fullName>
        <ecNumber evidence="2 9">2.1.1.220</ecNumber>
    </recommendedName>
</protein>
<keyword evidence="13" id="KW-1185">Reference proteome</keyword>
<dbReference type="OrthoDB" id="1925287at2759"/>
<dbReference type="EMBL" id="KV423934">
    <property type="protein sequence ID" value="KZT60107.1"/>
    <property type="molecule type" value="Genomic_DNA"/>
</dbReference>
<dbReference type="InterPro" id="IPR049470">
    <property type="entry name" value="TRM61_C"/>
</dbReference>
<evidence type="ECO:0000256" key="7">
    <source>
        <dbReference type="ARBA" id="ARBA00022694"/>
    </source>
</evidence>
<keyword evidence="8 9" id="KW-0539">Nucleus</keyword>
<dbReference type="Gene3D" id="3.40.50.150">
    <property type="entry name" value="Vaccinia Virus protein VP39"/>
    <property type="match status" value="1"/>
</dbReference>
<dbReference type="Proteomes" id="UP000076842">
    <property type="component" value="Unassembled WGS sequence"/>
</dbReference>
<keyword evidence="6 9" id="KW-0949">S-adenosyl-L-methionine</keyword>
<dbReference type="Pfam" id="PF08704">
    <property type="entry name" value="GCD14"/>
    <property type="match status" value="1"/>
</dbReference>
<comment type="similarity">
    <text evidence="9">Belongs to the class I-like SAM-binding methyltransferase superfamily. TRM61 family.</text>
</comment>
<evidence type="ECO:0000256" key="3">
    <source>
        <dbReference type="ARBA" id="ARBA00015963"/>
    </source>
</evidence>
<evidence type="ECO:0000256" key="6">
    <source>
        <dbReference type="ARBA" id="ARBA00022691"/>
    </source>
</evidence>
<keyword evidence="7 9" id="KW-0819">tRNA processing</keyword>
<proteinExistence type="inferred from homology"/>
<reference evidence="12 13" key="1">
    <citation type="journal article" date="2016" name="Mol. Biol. Evol.">
        <title>Comparative Genomics of Early-Diverging Mushroom-Forming Fungi Provides Insights into the Origins of Lignocellulose Decay Capabilities.</title>
        <authorList>
            <person name="Nagy L.G."/>
            <person name="Riley R."/>
            <person name="Tritt A."/>
            <person name="Adam C."/>
            <person name="Daum C."/>
            <person name="Floudas D."/>
            <person name="Sun H."/>
            <person name="Yadav J.S."/>
            <person name="Pangilinan J."/>
            <person name="Larsson K.H."/>
            <person name="Matsuura K."/>
            <person name="Barry K."/>
            <person name="Labutti K."/>
            <person name="Kuo R."/>
            <person name="Ohm R.A."/>
            <person name="Bhattacharya S.S."/>
            <person name="Shirouzu T."/>
            <person name="Yoshinaga Y."/>
            <person name="Martin F.M."/>
            <person name="Grigoriev I.V."/>
            <person name="Hibbett D.S."/>
        </authorList>
    </citation>
    <scope>NUCLEOTIDE SEQUENCE [LARGE SCALE GENOMIC DNA]</scope>
    <source>
        <strain evidence="12 13">HHB12733</strain>
    </source>
</reference>
<dbReference type="InterPro" id="IPR029063">
    <property type="entry name" value="SAM-dependent_MTases_sf"/>
</dbReference>
<evidence type="ECO:0000313" key="13">
    <source>
        <dbReference type="Proteomes" id="UP000076842"/>
    </source>
</evidence>
<sequence length="357" mass="39743">MWSRRRNIEAGDMVILWLTRDAVHPLVVTPGKELNNRFGVYRHADFIGKLYGSKISSRNGRGFIHVLRPTPELWTLALPHRTQILYAADIAFITGMLGLKPGSIAIEAGTGSGSFSHSLARTLGTRGKLHTFEFHETRVNRAREEFQVHGLSEVITISHRNVCKDGFGLENAADANLPAPWDAIPYAHIALKKDRVARICCFSPCMEQVLRTVAALNEAAFSDVTMFETLLRPSEVQQIPLQSIDAVTEKLKMGEVQKEARRLRQIEAAGVGHKRKREDLDSTIDSADTANNIPLLQQDMKHYSQSHSGTTINPLTVVKAPPEVRGHTSYLTFATLLPVASVTLEPRGGDVWQDVWR</sequence>
<feature type="binding site" evidence="10">
    <location>
        <position position="133"/>
    </location>
    <ligand>
        <name>S-adenosyl-L-methionine</name>
        <dbReference type="ChEBI" id="CHEBI:59789"/>
    </ligand>
</feature>
<evidence type="ECO:0000256" key="5">
    <source>
        <dbReference type="ARBA" id="ARBA00022679"/>
    </source>
</evidence>
<feature type="domain" description="tRNA (adenine(58)-N(1))-methyltransferase catalytic subunit TRM61 C-terminal" evidence="11">
    <location>
        <begin position="62"/>
        <end position="335"/>
    </location>
</feature>
<dbReference type="InterPro" id="IPR014816">
    <property type="entry name" value="tRNA_MeTrfase_Gcd14"/>
</dbReference>
<comment type="subcellular location">
    <subcellularLocation>
        <location evidence="1 9">Nucleus</location>
    </subcellularLocation>
</comment>
<dbReference type="GO" id="GO:0160107">
    <property type="term" value="F:tRNA (adenine(58)-N1)-methyltransferase activity"/>
    <property type="evidence" value="ECO:0007669"/>
    <property type="project" value="UniProtKB-EC"/>
</dbReference>
<comment type="catalytic activity">
    <reaction evidence="9">
        <text>adenosine(58) in tRNA + S-adenosyl-L-methionine = N(1)-methyladenosine(58) in tRNA + S-adenosyl-L-homocysteine + H(+)</text>
        <dbReference type="Rhea" id="RHEA:43152"/>
        <dbReference type="Rhea" id="RHEA-COMP:10365"/>
        <dbReference type="Rhea" id="RHEA-COMP:10366"/>
        <dbReference type="ChEBI" id="CHEBI:15378"/>
        <dbReference type="ChEBI" id="CHEBI:57856"/>
        <dbReference type="ChEBI" id="CHEBI:59789"/>
        <dbReference type="ChEBI" id="CHEBI:74411"/>
        <dbReference type="ChEBI" id="CHEBI:74491"/>
        <dbReference type="EC" id="2.1.1.220"/>
    </reaction>
</comment>
<evidence type="ECO:0000259" key="11">
    <source>
        <dbReference type="Pfam" id="PF08704"/>
    </source>
</evidence>
<gene>
    <name evidence="12" type="ORF">CALCODRAFT_150081</name>
</gene>
<dbReference type="PANTHER" id="PTHR12133:SF2">
    <property type="entry name" value="TRNA (ADENINE(58)-N(1))-METHYLTRANSFERASE CATALYTIC SUBUNIT TRMT61A"/>
    <property type="match status" value="1"/>
</dbReference>
<organism evidence="12 13">
    <name type="scientific">Calocera cornea HHB12733</name>
    <dbReference type="NCBI Taxonomy" id="1353952"/>
    <lineage>
        <taxon>Eukaryota</taxon>
        <taxon>Fungi</taxon>
        <taxon>Dikarya</taxon>
        <taxon>Basidiomycota</taxon>
        <taxon>Agaricomycotina</taxon>
        <taxon>Dacrymycetes</taxon>
        <taxon>Dacrymycetales</taxon>
        <taxon>Dacrymycetaceae</taxon>
        <taxon>Calocera</taxon>
    </lineage>
</organism>
<dbReference type="GO" id="GO:0030488">
    <property type="term" value="P:tRNA methylation"/>
    <property type="evidence" value="ECO:0007669"/>
    <property type="project" value="InterPro"/>
</dbReference>
<dbReference type="InParanoid" id="A0A165I475"/>
<evidence type="ECO:0000256" key="1">
    <source>
        <dbReference type="ARBA" id="ARBA00004123"/>
    </source>
</evidence>
<dbReference type="FunCoup" id="A0A165I475">
    <property type="interactions" value="237"/>
</dbReference>
<keyword evidence="4 9" id="KW-0489">Methyltransferase</keyword>